<dbReference type="EMBL" id="JBEYXT010000001">
    <property type="protein sequence ID" value="MEU6799500.1"/>
    <property type="molecule type" value="Genomic_DNA"/>
</dbReference>
<dbReference type="RefSeq" id="WP_359689574.1">
    <property type="nucleotide sequence ID" value="NZ_JBEYXT010000001.1"/>
</dbReference>
<evidence type="ECO:0000313" key="2">
    <source>
        <dbReference type="Proteomes" id="UP001551189"/>
    </source>
</evidence>
<keyword evidence="2" id="KW-1185">Reference proteome</keyword>
<comment type="caution">
    <text evidence="1">The sequence shown here is derived from an EMBL/GenBank/DDBJ whole genome shotgun (WGS) entry which is preliminary data.</text>
</comment>
<accession>A0ABV3AQP7</accession>
<name>A0ABV3AQP7_9ACTN</name>
<reference evidence="1 2" key="1">
    <citation type="submission" date="2024-06" db="EMBL/GenBank/DDBJ databases">
        <title>The Natural Products Discovery Center: Release of the First 8490 Sequenced Strains for Exploring Actinobacteria Biosynthetic Diversity.</title>
        <authorList>
            <person name="Kalkreuter E."/>
            <person name="Kautsar S.A."/>
            <person name="Yang D."/>
            <person name="Bader C.D."/>
            <person name="Teijaro C.N."/>
            <person name="Fluegel L."/>
            <person name="Davis C.M."/>
            <person name="Simpson J.R."/>
            <person name="Lauterbach L."/>
            <person name="Steele A.D."/>
            <person name="Gui C."/>
            <person name="Meng S."/>
            <person name="Li G."/>
            <person name="Viehrig K."/>
            <person name="Ye F."/>
            <person name="Su P."/>
            <person name="Kiefer A.F."/>
            <person name="Nichols A."/>
            <person name="Cepeda A.J."/>
            <person name="Yan W."/>
            <person name="Fan B."/>
            <person name="Jiang Y."/>
            <person name="Adhikari A."/>
            <person name="Zheng C.-J."/>
            <person name="Schuster L."/>
            <person name="Cowan T.M."/>
            <person name="Smanski M.J."/>
            <person name="Chevrette M.G."/>
            <person name="De Carvalho L.P.S."/>
            <person name="Shen B."/>
        </authorList>
    </citation>
    <scope>NUCLEOTIDE SEQUENCE [LARGE SCALE GENOMIC DNA]</scope>
    <source>
        <strain evidence="1 2">NPDC046851</strain>
    </source>
</reference>
<protein>
    <submittedName>
        <fullName evidence="1">DUF6281 family protein</fullName>
    </submittedName>
</protein>
<dbReference type="PROSITE" id="PS51257">
    <property type="entry name" value="PROKAR_LIPOPROTEIN"/>
    <property type="match status" value="1"/>
</dbReference>
<dbReference type="Proteomes" id="UP001551189">
    <property type="component" value="Unassembled WGS sequence"/>
</dbReference>
<dbReference type="InterPro" id="IPR046248">
    <property type="entry name" value="DUF6281"/>
</dbReference>
<dbReference type="Pfam" id="PF19797">
    <property type="entry name" value="DUF6281"/>
    <property type="match status" value="2"/>
</dbReference>
<gene>
    <name evidence="1" type="ORF">ABZ931_00545</name>
</gene>
<sequence length="255" mass="26352">MLVARARTALAAVVLTPLAVGCAALGGGGESSASCAFVVDYRDSQYIDVGRVEYELGSKVGTARQAICDDQGGGEEDAADAVAAEDRTVYTAYAIKGVDPADAIAVRESPDGELSVMVDPKEDEPIRDAGVRIFGRDAAAGDGDGGGEGNGGTDGSSAGKCVFVVKYAGEGYLNRGEADFELGARLGTALTTYCDDTPGDVDPTPEPEVYEAYAVKGLDPADAIAVRLSADEEPMFMTRLGAKLPPEVLDRLTEQ</sequence>
<evidence type="ECO:0000313" key="1">
    <source>
        <dbReference type="EMBL" id="MEU6799500.1"/>
    </source>
</evidence>
<organism evidence="1 2">
    <name type="scientific">Streptomyces neyagawaensis</name>
    <dbReference type="NCBI Taxonomy" id="42238"/>
    <lineage>
        <taxon>Bacteria</taxon>
        <taxon>Bacillati</taxon>
        <taxon>Actinomycetota</taxon>
        <taxon>Actinomycetes</taxon>
        <taxon>Kitasatosporales</taxon>
        <taxon>Streptomycetaceae</taxon>
        <taxon>Streptomyces</taxon>
    </lineage>
</organism>
<proteinExistence type="predicted"/>